<keyword evidence="4 5" id="KW-0472">Membrane</keyword>
<reference evidence="6" key="2">
    <citation type="journal article" date="2021" name="PeerJ">
        <title>Extensive microbial diversity within the chicken gut microbiome revealed by metagenomics and culture.</title>
        <authorList>
            <person name="Gilroy R."/>
            <person name="Ravi A."/>
            <person name="Getino M."/>
            <person name="Pursley I."/>
            <person name="Horton D.L."/>
            <person name="Alikhan N.F."/>
            <person name="Baker D."/>
            <person name="Gharbi K."/>
            <person name="Hall N."/>
            <person name="Watson M."/>
            <person name="Adriaenssens E.M."/>
            <person name="Foster-Nyarko E."/>
            <person name="Jarju S."/>
            <person name="Secka A."/>
            <person name="Antonio M."/>
            <person name="Oren A."/>
            <person name="Chaudhuri R.R."/>
            <person name="La Ragione R."/>
            <person name="Hildebrand F."/>
            <person name="Pallen M.J."/>
        </authorList>
    </citation>
    <scope>NUCLEOTIDE SEQUENCE</scope>
    <source>
        <strain evidence="6">10532</strain>
    </source>
</reference>
<feature type="transmembrane region" description="Helical" evidence="5">
    <location>
        <begin position="43"/>
        <end position="64"/>
    </location>
</feature>
<gene>
    <name evidence="6" type="ORF">IAA81_07275</name>
</gene>
<evidence type="ECO:0000256" key="5">
    <source>
        <dbReference type="SAM" id="Phobius"/>
    </source>
</evidence>
<evidence type="ECO:0000256" key="2">
    <source>
        <dbReference type="ARBA" id="ARBA00022692"/>
    </source>
</evidence>
<keyword evidence="3 5" id="KW-1133">Transmembrane helix</keyword>
<feature type="transmembrane region" description="Helical" evidence="5">
    <location>
        <begin position="110"/>
        <end position="131"/>
    </location>
</feature>
<evidence type="ECO:0000256" key="3">
    <source>
        <dbReference type="ARBA" id="ARBA00022989"/>
    </source>
</evidence>
<organism evidence="6 7">
    <name type="scientific">Candidatus Gallitreponema excrementavium</name>
    <dbReference type="NCBI Taxonomy" id="2840840"/>
    <lineage>
        <taxon>Bacteria</taxon>
        <taxon>Pseudomonadati</taxon>
        <taxon>Spirochaetota</taxon>
        <taxon>Spirochaetia</taxon>
        <taxon>Spirochaetales</taxon>
        <taxon>Candidatus Gallitreponema</taxon>
    </lineage>
</organism>
<dbReference type="InterPro" id="IPR003339">
    <property type="entry name" value="ABC/ECF_trnsptr_transmembrane"/>
</dbReference>
<evidence type="ECO:0000256" key="1">
    <source>
        <dbReference type="ARBA" id="ARBA00004141"/>
    </source>
</evidence>
<comment type="subcellular location">
    <subcellularLocation>
        <location evidence="1">Membrane</location>
        <topology evidence="1">Multi-pass membrane protein</topology>
    </subcellularLocation>
</comment>
<dbReference type="Pfam" id="PF02361">
    <property type="entry name" value="CbiQ"/>
    <property type="match status" value="1"/>
</dbReference>
<accession>A0A9D9N2R6</accession>
<reference evidence="6" key="1">
    <citation type="submission" date="2020-10" db="EMBL/GenBank/DDBJ databases">
        <authorList>
            <person name="Gilroy R."/>
        </authorList>
    </citation>
    <scope>NUCLEOTIDE SEQUENCE</scope>
    <source>
        <strain evidence="6">10532</strain>
    </source>
</reference>
<feature type="transmembrane region" description="Helical" evidence="5">
    <location>
        <begin position="20"/>
        <end position="38"/>
    </location>
</feature>
<evidence type="ECO:0000313" key="6">
    <source>
        <dbReference type="EMBL" id="MBO8458013.1"/>
    </source>
</evidence>
<dbReference type="GO" id="GO:0005886">
    <property type="term" value="C:plasma membrane"/>
    <property type="evidence" value="ECO:0007669"/>
    <property type="project" value="UniProtKB-ARBA"/>
</dbReference>
<keyword evidence="2 5" id="KW-0812">Transmembrane</keyword>
<feature type="transmembrane region" description="Helical" evidence="5">
    <location>
        <begin position="70"/>
        <end position="89"/>
    </location>
</feature>
<sequence length="233" mass="26478">MAVELFYKNPKKNLISEIPGIIKFIFLCGFSFLCFAGINGNSFVLPAGVLLVSVVLVFVTKTSLKNVATLFSFIIIYSILIFLIKTLRFDFSISSFREIYRFISFEKHELSGALLYIVRFSSGLILSSVFFQNTSKSEISDFFSYPGRFFCKISGKPWKPSISIYAGAVLNLIPAVFDKWNQIRKAQKARHQGKVRLRDSVYLIAVQITAVLSSSISYTENYYKAVRNRENTD</sequence>
<protein>
    <submittedName>
        <fullName evidence="6">Uncharacterized protein</fullName>
    </submittedName>
</protein>
<name>A0A9D9N2R6_9SPIR</name>
<dbReference type="AlphaFoldDB" id="A0A9D9N2R6"/>
<dbReference type="Proteomes" id="UP000823638">
    <property type="component" value="Unassembled WGS sequence"/>
</dbReference>
<comment type="caution">
    <text evidence="6">The sequence shown here is derived from an EMBL/GenBank/DDBJ whole genome shotgun (WGS) entry which is preliminary data.</text>
</comment>
<evidence type="ECO:0000313" key="7">
    <source>
        <dbReference type="Proteomes" id="UP000823638"/>
    </source>
</evidence>
<dbReference type="EMBL" id="JADIMM010000083">
    <property type="protein sequence ID" value="MBO8458013.1"/>
    <property type="molecule type" value="Genomic_DNA"/>
</dbReference>
<evidence type="ECO:0000256" key="4">
    <source>
        <dbReference type="ARBA" id="ARBA00023136"/>
    </source>
</evidence>
<proteinExistence type="predicted"/>